<evidence type="ECO:0000256" key="2">
    <source>
        <dbReference type="ARBA" id="ARBA00005634"/>
    </source>
</evidence>
<dbReference type="PANTHER" id="PTHR12147:SF26">
    <property type="entry name" value="PEPTIDASE M28 DOMAIN-CONTAINING PROTEIN"/>
    <property type="match status" value="1"/>
</dbReference>
<comment type="cofactor">
    <cofactor evidence="1">
        <name>Zn(2+)</name>
        <dbReference type="ChEBI" id="CHEBI:29105"/>
    </cofactor>
</comment>
<evidence type="ECO:0000259" key="6">
    <source>
        <dbReference type="Pfam" id="PF04389"/>
    </source>
</evidence>
<dbReference type="Pfam" id="PF04389">
    <property type="entry name" value="Peptidase_M28"/>
    <property type="match status" value="1"/>
</dbReference>
<protein>
    <submittedName>
        <fullName evidence="7">Uncharacterized protein</fullName>
    </submittedName>
</protein>
<reference evidence="7" key="1">
    <citation type="submission" date="2009-08" db="EMBL/GenBank/DDBJ databases">
        <title>Annotation of Salpingoeca rosetta.</title>
        <authorList>
            <consortium name="The Broad Institute Genome Sequencing Platform"/>
            <person name="Russ C."/>
            <person name="Cuomo C."/>
            <person name="Burger G."/>
            <person name="Gray M.W."/>
            <person name="Holland P.W.H."/>
            <person name="King N."/>
            <person name="Lang F.B.F."/>
            <person name="Roger A.J."/>
            <person name="Ruiz-Trillo I."/>
            <person name="Young S.K."/>
            <person name="Zeng Q."/>
            <person name="Gargeya S."/>
            <person name="Alvarado L."/>
            <person name="Berlin A."/>
            <person name="Chapman S.B."/>
            <person name="Chen Z."/>
            <person name="Freedman E."/>
            <person name="Gellesch M."/>
            <person name="Goldberg J."/>
            <person name="Griggs A."/>
            <person name="Gujja S."/>
            <person name="Heilman E."/>
            <person name="Heiman D."/>
            <person name="Howarth C."/>
            <person name="Mehta T."/>
            <person name="Neiman D."/>
            <person name="Pearson M."/>
            <person name="Roberts A."/>
            <person name="Saif S."/>
            <person name="Shea T."/>
            <person name="Shenoy N."/>
            <person name="Sisk P."/>
            <person name="Stolte C."/>
            <person name="Sykes S."/>
            <person name="White J."/>
            <person name="Yandava C."/>
            <person name="Haas B."/>
            <person name="Nusbaum C."/>
            <person name="Birren B."/>
        </authorList>
    </citation>
    <scope>NUCLEOTIDE SEQUENCE [LARGE SCALE GENOMIC DNA]</scope>
    <source>
        <strain evidence="7">ATCC 50818</strain>
    </source>
</reference>
<dbReference type="Pfam" id="PF02225">
    <property type="entry name" value="PA"/>
    <property type="match status" value="1"/>
</dbReference>
<keyword evidence="4" id="KW-0472">Membrane</keyword>
<evidence type="ECO:0000259" key="5">
    <source>
        <dbReference type="Pfam" id="PF02225"/>
    </source>
</evidence>
<dbReference type="RefSeq" id="XP_004991360.1">
    <property type="nucleotide sequence ID" value="XM_004991303.1"/>
</dbReference>
<dbReference type="Gene3D" id="3.40.630.10">
    <property type="entry name" value="Zn peptidases"/>
    <property type="match status" value="1"/>
</dbReference>
<feature type="transmembrane region" description="Helical" evidence="4">
    <location>
        <begin position="50"/>
        <end position="69"/>
    </location>
</feature>
<evidence type="ECO:0000313" key="8">
    <source>
        <dbReference type="Proteomes" id="UP000007799"/>
    </source>
</evidence>
<dbReference type="SUPFAM" id="SSF52025">
    <property type="entry name" value="PA domain"/>
    <property type="match status" value="1"/>
</dbReference>
<dbReference type="OrthoDB" id="10013407at2759"/>
<dbReference type="InterPro" id="IPR007484">
    <property type="entry name" value="Peptidase_M28"/>
</dbReference>
<dbReference type="OMA" id="HDKRHRT"/>
<comment type="similarity">
    <text evidence="2">Belongs to the peptidase M28 family. M28B subfamily.</text>
</comment>
<dbReference type="PANTHER" id="PTHR12147">
    <property type="entry name" value="METALLOPEPTIDASE M28 FAMILY MEMBER"/>
    <property type="match status" value="1"/>
</dbReference>
<keyword evidence="4" id="KW-0812">Transmembrane</keyword>
<dbReference type="GeneID" id="16071922"/>
<evidence type="ECO:0000256" key="3">
    <source>
        <dbReference type="SAM" id="MobiDB-lite"/>
    </source>
</evidence>
<feature type="region of interest" description="Disordered" evidence="3">
    <location>
        <begin position="1"/>
        <end position="42"/>
    </location>
</feature>
<dbReference type="InterPro" id="IPR045175">
    <property type="entry name" value="M28_fam"/>
</dbReference>
<evidence type="ECO:0000313" key="7">
    <source>
        <dbReference type="EMBL" id="EGD76445.1"/>
    </source>
</evidence>
<dbReference type="InParanoid" id="F2UH46"/>
<name>F2UH46_SALR5</name>
<dbReference type="GO" id="GO:0008235">
    <property type="term" value="F:metalloexopeptidase activity"/>
    <property type="evidence" value="ECO:0007669"/>
    <property type="project" value="InterPro"/>
</dbReference>
<dbReference type="InterPro" id="IPR046450">
    <property type="entry name" value="PA_dom_sf"/>
</dbReference>
<evidence type="ECO:0000256" key="1">
    <source>
        <dbReference type="ARBA" id="ARBA00001947"/>
    </source>
</evidence>
<feature type="domain" description="Peptidase M28" evidence="6">
    <location>
        <begin position="299"/>
        <end position="520"/>
    </location>
</feature>
<dbReference type="GO" id="GO:0006508">
    <property type="term" value="P:proteolysis"/>
    <property type="evidence" value="ECO:0007669"/>
    <property type="project" value="InterPro"/>
</dbReference>
<accession>F2UH46</accession>
<dbReference type="SUPFAM" id="SSF53187">
    <property type="entry name" value="Zn-dependent exopeptidases"/>
    <property type="match status" value="1"/>
</dbReference>
<organism evidence="8">
    <name type="scientific">Salpingoeca rosetta (strain ATCC 50818 / BSB-021)</name>
    <dbReference type="NCBI Taxonomy" id="946362"/>
    <lineage>
        <taxon>Eukaryota</taxon>
        <taxon>Choanoflagellata</taxon>
        <taxon>Craspedida</taxon>
        <taxon>Salpingoecidae</taxon>
        <taxon>Salpingoeca</taxon>
    </lineage>
</organism>
<dbReference type="EMBL" id="GL832974">
    <property type="protein sequence ID" value="EGD76445.1"/>
    <property type="molecule type" value="Genomic_DNA"/>
</dbReference>
<gene>
    <name evidence="7" type="ORF">PTSG_12608</name>
</gene>
<dbReference type="Gene3D" id="3.50.30.30">
    <property type="match status" value="1"/>
</dbReference>
<dbReference type="KEGG" id="sre:PTSG_12608"/>
<evidence type="ECO:0000256" key="4">
    <source>
        <dbReference type="SAM" id="Phobius"/>
    </source>
</evidence>
<dbReference type="STRING" id="946362.F2UH46"/>
<feature type="domain" description="PA" evidence="5">
    <location>
        <begin position="186"/>
        <end position="269"/>
    </location>
</feature>
<keyword evidence="8" id="KW-1185">Reference proteome</keyword>
<dbReference type="Proteomes" id="UP000007799">
    <property type="component" value="Unassembled WGS sequence"/>
</dbReference>
<dbReference type="eggNOG" id="KOG2195">
    <property type="taxonomic scope" value="Eukaryota"/>
</dbReference>
<dbReference type="InterPro" id="IPR003137">
    <property type="entry name" value="PA_domain"/>
</dbReference>
<dbReference type="AlphaFoldDB" id="F2UH46"/>
<proteinExistence type="inferred from homology"/>
<sequence length="546" mass="58769">MSGDGPSESTRLVIEDAPPPSSTSTDPHERGRRYQSGGSRGGGGLLSRQVLMVGGVLVVAAVVVLAVLLTQGDDAANTERAADSFAARVTADDITVHLRMLYNISQRYPNTRSAIYGGYNESVEYVVSQLNTSDSDYYTVTVQPFTVTTFKETATPVLNLTRDGTVTPFPGVATMAYSASGTVTAQFKAVRNYGCQPSDWFGLAGAIALVQRGNCTLYDQGYYGKTAGVAGIVFGNTPQYPTLPLRSRVRRRNDSATVDLPMIGTSHNQFLELTEAITLGPINATIVTAGELVPQYTANVIADMKYGREDSVIVVGGHLDSVEAGPGINDNGSGSSMILQMALEMRRMHAQPVNKVRFIWFGAEELGLLGSYHYVNDLKANDPEALANITCMFNFDMVASPNFIRGVYDGATATDPTAASGSTIIQHEFEKRFDALGLTWQLTEFNERSDYAAFTLNQIPAGGLFTGAEGPVGGKTAEERRKFGGIMNVAYDTCYHMACDDLDNIHEGVLGEMANAASYVVYDFALKENLQQFLYPNATAAATMAF</sequence>
<keyword evidence="4" id="KW-1133">Transmembrane helix</keyword>